<organism evidence="1 2">
    <name type="scientific">Vibrio ponticus</name>
    <dbReference type="NCBI Taxonomy" id="265668"/>
    <lineage>
        <taxon>Bacteria</taxon>
        <taxon>Pseudomonadati</taxon>
        <taxon>Pseudomonadota</taxon>
        <taxon>Gammaproteobacteria</taxon>
        <taxon>Vibrionales</taxon>
        <taxon>Vibrionaceae</taxon>
        <taxon>Vibrio</taxon>
    </lineage>
</organism>
<name>A0ABX3F414_9VIBR</name>
<accession>A0ABX3F414</accession>
<dbReference type="EMBL" id="MJMI01000158">
    <property type="protein sequence ID" value="OLQ84671.1"/>
    <property type="molecule type" value="Genomic_DNA"/>
</dbReference>
<sequence length="81" mass="9727">MVYSPFVIVGNDDALTFHMQAIYYLTERLTLFNKKFQLKVWCFCLRELDIFYTSLDRHPSSYEKLRTDFITREHVLAAKLD</sequence>
<comment type="caution">
    <text evidence="1">The sequence shown here is derived from an EMBL/GenBank/DDBJ whole genome shotgun (WGS) entry which is preliminary data.</text>
</comment>
<dbReference type="Proteomes" id="UP000186206">
    <property type="component" value="Unassembled WGS sequence"/>
</dbReference>
<proteinExistence type="predicted"/>
<reference evidence="1 2" key="1">
    <citation type="submission" date="2016-09" db="EMBL/GenBank/DDBJ databases">
        <title>Genomic Taxonomy of the Vibrionaceae.</title>
        <authorList>
            <person name="Gonzalez-Castillo A."/>
            <person name="Gomez-Gil B."/>
            <person name="Enciso-Ibarra K."/>
        </authorList>
    </citation>
    <scope>NUCLEOTIDE SEQUENCE [LARGE SCALE GENOMIC DNA]</scope>
    <source>
        <strain evidence="1 2">CAIM 1731</strain>
    </source>
</reference>
<evidence type="ECO:0000313" key="2">
    <source>
        <dbReference type="Proteomes" id="UP000186206"/>
    </source>
</evidence>
<gene>
    <name evidence="1" type="ORF">BIY21_19940</name>
</gene>
<evidence type="ECO:0000313" key="1">
    <source>
        <dbReference type="EMBL" id="OLQ84671.1"/>
    </source>
</evidence>
<keyword evidence="2" id="KW-1185">Reference proteome</keyword>
<protein>
    <submittedName>
        <fullName evidence="1">Uncharacterized protein</fullName>
    </submittedName>
</protein>